<dbReference type="Proteomes" id="UP000295621">
    <property type="component" value="Unassembled WGS sequence"/>
</dbReference>
<dbReference type="InterPro" id="IPR036390">
    <property type="entry name" value="WH_DNA-bd_sf"/>
</dbReference>
<feature type="domain" description="HTH gntR-type" evidence="4">
    <location>
        <begin position="6"/>
        <end position="74"/>
    </location>
</feature>
<dbReference type="GO" id="GO:0003677">
    <property type="term" value="F:DNA binding"/>
    <property type="evidence" value="ECO:0007669"/>
    <property type="project" value="UniProtKB-KW"/>
</dbReference>
<evidence type="ECO:0000256" key="2">
    <source>
        <dbReference type="ARBA" id="ARBA00023125"/>
    </source>
</evidence>
<name>A0A4V2XWH1_9ACTN</name>
<dbReference type="InterPro" id="IPR000524">
    <property type="entry name" value="Tscrpt_reg_HTH_GntR"/>
</dbReference>
<dbReference type="SUPFAM" id="SSF46785">
    <property type="entry name" value="Winged helix' DNA-binding domain"/>
    <property type="match status" value="1"/>
</dbReference>
<dbReference type="EMBL" id="SMKL01000043">
    <property type="protein sequence ID" value="TDC49315.1"/>
    <property type="molecule type" value="Genomic_DNA"/>
</dbReference>
<dbReference type="PANTHER" id="PTHR38445:SF10">
    <property type="entry name" value="GNTR-FAMILY TRANSCRIPTIONAL REGULATOR"/>
    <property type="match status" value="1"/>
</dbReference>
<evidence type="ECO:0000313" key="5">
    <source>
        <dbReference type="EMBL" id="TDC49315.1"/>
    </source>
</evidence>
<evidence type="ECO:0000256" key="3">
    <source>
        <dbReference type="ARBA" id="ARBA00023163"/>
    </source>
</evidence>
<gene>
    <name evidence="5" type="ORF">E1212_18495</name>
</gene>
<evidence type="ECO:0000313" key="6">
    <source>
        <dbReference type="Proteomes" id="UP000295621"/>
    </source>
</evidence>
<keyword evidence="3" id="KW-0804">Transcription</keyword>
<dbReference type="RefSeq" id="WP_131985117.1">
    <property type="nucleotide sequence ID" value="NZ_SMKL01000043.1"/>
</dbReference>
<evidence type="ECO:0000256" key="1">
    <source>
        <dbReference type="ARBA" id="ARBA00023015"/>
    </source>
</evidence>
<organism evidence="5 6">
    <name type="scientific">Jiangella ureilytica</name>
    <dbReference type="NCBI Taxonomy" id="2530374"/>
    <lineage>
        <taxon>Bacteria</taxon>
        <taxon>Bacillati</taxon>
        <taxon>Actinomycetota</taxon>
        <taxon>Actinomycetes</taxon>
        <taxon>Jiangellales</taxon>
        <taxon>Jiangellaceae</taxon>
        <taxon>Jiangella</taxon>
    </lineage>
</organism>
<reference evidence="5 6" key="1">
    <citation type="submission" date="2019-02" db="EMBL/GenBank/DDBJ databases">
        <title>Draft genome sequences of novel Actinobacteria.</title>
        <authorList>
            <person name="Sahin N."/>
            <person name="Ay H."/>
            <person name="Saygin H."/>
        </authorList>
    </citation>
    <scope>NUCLEOTIDE SEQUENCE [LARGE SCALE GENOMIC DNA]</scope>
    <source>
        <strain evidence="5 6">KC603</strain>
    </source>
</reference>
<proteinExistence type="predicted"/>
<keyword evidence="2" id="KW-0238">DNA-binding</keyword>
<dbReference type="AlphaFoldDB" id="A0A4V2XWH1"/>
<evidence type="ECO:0000259" key="4">
    <source>
        <dbReference type="PROSITE" id="PS50949"/>
    </source>
</evidence>
<dbReference type="InterPro" id="IPR036388">
    <property type="entry name" value="WH-like_DNA-bd_sf"/>
</dbReference>
<dbReference type="SMART" id="SM00345">
    <property type="entry name" value="HTH_GNTR"/>
    <property type="match status" value="1"/>
</dbReference>
<comment type="caution">
    <text evidence="5">The sequence shown here is derived from an EMBL/GenBank/DDBJ whole genome shotgun (WGS) entry which is preliminary data.</text>
</comment>
<dbReference type="OrthoDB" id="162505at2"/>
<dbReference type="Pfam" id="PF00392">
    <property type="entry name" value="GntR"/>
    <property type="match status" value="1"/>
</dbReference>
<dbReference type="PANTHER" id="PTHR38445">
    <property type="entry name" value="HTH-TYPE TRANSCRIPTIONAL REPRESSOR YTRA"/>
    <property type="match status" value="1"/>
</dbReference>
<dbReference type="CDD" id="cd07377">
    <property type="entry name" value="WHTH_GntR"/>
    <property type="match status" value="1"/>
</dbReference>
<sequence length="122" mass="13657">MFDDRSPIYHQIAESIKNDILSGELGADEQVMSTNQYAAYYRINPATAAKGFQQLVDEGVLYKRRGIGMFVSPDARDMLLAQRREHFFADVVEPMVAEARVIGIPLDDVVARIHSLKAEESA</sequence>
<protein>
    <submittedName>
        <fullName evidence="5">GntR family transcriptional regulator</fullName>
    </submittedName>
</protein>
<accession>A0A4V2XWH1</accession>
<dbReference type="Gene3D" id="1.10.10.10">
    <property type="entry name" value="Winged helix-like DNA-binding domain superfamily/Winged helix DNA-binding domain"/>
    <property type="match status" value="1"/>
</dbReference>
<keyword evidence="1" id="KW-0805">Transcription regulation</keyword>
<dbReference type="PROSITE" id="PS50949">
    <property type="entry name" value="HTH_GNTR"/>
    <property type="match status" value="1"/>
</dbReference>
<keyword evidence="6" id="KW-1185">Reference proteome</keyword>
<dbReference type="GO" id="GO:0003700">
    <property type="term" value="F:DNA-binding transcription factor activity"/>
    <property type="evidence" value="ECO:0007669"/>
    <property type="project" value="InterPro"/>
</dbReference>